<gene>
    <name evidence="1" type="ORF">TSPGSL018_20125</name>
</gene>
<name>A0A061RUA6_9CHLO</name>
<accession>A0A061RUA6</accession>
<sequence length="86" mass="8869">AAEASADRFRQKNLASALCGFARSRTEAARPALSLLATKAAEQAHSFTPSELASIAAAFSEADCPLPEALGSLCRDSNAFGALEQA</sequence>
<reference evidence="1" key="1">
    <citation type="submission" date="2014-05" db="EMBL/GenBank/DDBJ databases">
        <title>The transcriptome of the halophilic microalga Tetraselmis sp. GSL018 isolated from the Great Salt Lake, Utah.</title>
        <authorList>
            <person name="Jinkerson R.E."/>
            <person name="D'Adamo S."/>
            <person name="Posewitz M.C."/>
        </authorList>
    </citation>
    <scope>NUCLEOTIDE SEQUENCE</scope>
    <source>
        <strain evidence="1">GSL018</strain>
    </source>
</reference>
<proteinExistence type="predicted"/>
<dbReference type="AlphaFoldDB" id="A0A061RUA6"/>
<protein>
    <submittedName>
        <fullName evidence="1">Uncharacterized protein</fullName>
    </submittedName>
</protein>
<feature type="non-terminal residue" evidence="1">
    <location>
        <position position="1"/>
    </location>
</feature>
<evidence type="ECO:0000313" key="1">
    <source>
        <dbReference type="EMBL" id="JAC76452.1"/>
    </source>
</evidence>
<dbReference type="EMBL" id="GBEZ01009120">
    <property type="protein sequence ID" value="JAC76452.1"/>
    <property type="molecule type" value="Transcribed_RNA"/>
</dbReference>
<organism evidence="1">
    <name type="scientific">Tetraselmis sp. GSL018</name>
    <dbReference type="NCBI Taxonomy" id="582737"/>
    <lineage>
        <taxon>Eukaryota</taxon>
        <taxon>Viridiplantae</taxon>
        <taxon>Chlorophyta</taxon>
        <taxon>core chlorophytes</taxon>
        <taxon>Chlorodendrophyceae</taxon>
        <taxon>Chlorodendrales</taxon>
        <taxon>Chlorodendraceae</taxon>
        <taxon>Tetraselmis</taxon>
    </lineage>
</organism>